<accession>A0AAD7T5R5</accession>
<comment type="caution">
    <text evidence="1">The sequence shown here is derived from an EMBL/GenBank/DDBJ whole genome shotgun (WGS) entry which is preliminary data.</text>
</comment>
<dbReference type="EMBL" id="JAINUG010000011">
    <property type="protein sequence ID" value="KAJ8414845.1"/>
    <property type="molecule type" value="Genomic_DNA"/>
</dbReference>
<dbReference type="AlphaFoldDB" id="A0AAD7T5R5"/>
<name>A0AAD7T5R5_9TELE</name>
<proteinExistence type="predicted"/>
<dbReference type="Proteomes" id="UP001221898">
    <property type="component" value="Unassembled WGS sequence"/>
</dbReference>
<reference evidence="1" key="1">
    <citation type="journal article" date="2023" name="Science">
        <title>Genome structures resolve the early diversification of teleost fishes.</title>
        <authorList>
            <person name="Parey E."/>
            <person name="Louis A."/>
            <person name="Montfort J."/>
            <person name="Bouchez O."/>
            <person name="Roques C."/>
            <person name="Iampietro C."/>
            <person name="Lluch J."/>
            <person name="Castinel A."/>
            <person name="Donnadieu C."/>
            <person name="Desvignes T."/>
            <person name="Floi Bucao C."/>
            <person name="Jouanno E."/>
            <person name="Wen M."/>
            <person name="Mejri S."/>
            <person name="Dirks R."/>
            <person name="Jansen H."/>
            <person name="Henkel C."/>
            <person name="Chen W.J."/>
            <person name="Zahm M."/>
            <person name="Cabau C."/>
            <person name="Klopp C."/>
            <person name="Thompson A.W."/>
            <person name="Robinson-Rechavi M."/>
            <person name="Braasch I."/>
            <person name="Lecointre G."/>
            <person name="Bobe J."/>
            <person name="Postlethwait J.H."/>
            <person name="Berthelot C."/>
            <person name="Roest Crollius H."/>
            <person name="Guiguen Y."/>
        </authorList>
    </citation>
    <scope>NUCLEOTIDE SEQUENCE</scope>
    <source>
        <strain evidence="1">NC1722</strain>
    </source>
</reference>
<organism evidence="1 2">
    <name type="scientific">Aldrovandia affinis</name>
    <dbReference type="NCBI Taxonomy" id="143900"/>
    <lineage>
        <taxon>Eukaryota</taxon>
        <taxon>Metazoa</taxon>
        <taxon>Chordata</taxon>
        <taxon>Craniata</taxon>
        <taxon>Vertebrata</taxon>
        <taxon>Euteleostomi</taxon>
        <taxon>Actinopterygii</taxon>
        <taxon>Neopterygii</taxon>
        <taxon>Teleostei</taxon>
        <taxon>Notacanthiformes</taxon>
        <taxon>Halosauridae</taxon>
        <taxon>Aldrovandia</taxon>
    </lineage>
</organism>
<evidence type="ECO:0000313" key="1">
    <source>
        <dbReference type="EMBL" id="KAJ8414845.1"/>
    </source>
</evidence>
<sequence length="90" mass="10737">MLVFKHTHTYILYTHRPTHTHKLTSVCHYFKYFNPSDTRKKSHRLKKKNIFSPIFRENFVFHMICMFYSVLCLVENSQGSTGVFSNFTGI</sequence>
<gene>
    <name evidence="1" type="ORF">AAFF_G00023680</name>
</gene>
<evidence type="ECO:0000313" key="2">
    <source>
        <dbReference type="Proteomes" id="UP001221898"/>
    </source>
</evidence>
<protein>
    <submittedName>
        <fullName evidence="1">Uncharacterized protein</fullName>
    </submittedName>
</protein>
<keyword evidence="2" id="KW-1185">Reference proteome</keyword>